<gene>
    <name evidence="2" type="ORF">H9653_11905</name>
</gene>
<sequence>MNISVTKAAKEWGVSRTTIYQKVNDGELSRTADKKIDVSEMLRVFGEPISKKRTERSVDTVQSTPLNSQSVQYNTDIEHLLALEKLKNEHLSQQVSDQKKLIENYQQQIGQLNKTLDKANASIQDLAQVRLLEFRQSETDDKIQSEQKQNTEIAAITEKKKRWWGF</sequence>
<organism evidence="2 3">
    <name type="scientific">Psychrobacter communis</name>
    <dbReference type="NCBI Taxonomy" id="2762238"/>
    <lineage>
        <taxon>Bacteria</taxon>
        <taxon>Pseudomonadati</taxon>
        <taxon>Pseudomonadota</taxon>
        <taxon>Gammaproteobacteria</taxon>
        <taxon>Moraxellales</taxon>
        <taxon>Moraxellaceae</taxon>
        <taxon>Psychrobacter</taxon>
    </lineage>
</organism>
<keyword evidence="3" id="KW-1185">Reference proteome</keyword>
<protein>
    <submittedName>
        <fullName evidence="2">Uncharacterized protein</fullName>
    </submittedName>
</protein>
<feature type="coiled-coil region" evidence="1">
    <location>
        <begin position="88"/>
        <end position="129"/>
    </location>
</feature>
<dbReference type="EMBL" id="JACSQR010000054">
    <property type="protein sequence ID" value="MBD7948706.1"/>
    <property type="molecule type" value="Genomic_DNA"/>
</dbReference>
<evidence type="ECO:0000256" key="1">
    <source>
        <dbReference type="SAM" id="Coils"/>
    </source>
</evidence>
<evidence type="ECO:0000313" key="2">
    <source>
        <dbReference type="EMBL" id="MBD7948706.1"/>
    </source>
</evidence>
<dbReference type="Proteomes" id="UP000606724">
    <property type="component" value="Unassembled WGS sequence"/>
</dbReference>
<reference evidence="2 3" key="1">
    <citation type="submission" date="2020-08" db="EMBL/GenBank/DDBJ databases">
        <title>A Genomic Blueprint of the Chicken Gut Microbiome.</title>
        <authorList>
            <person name="Gilroy R."/>
            <person name="Ravi A."/>
            <person name="Getino M."/>
            <person name="Pursley I."/>
            <person name="Horton D.L."/>
            <person name="Alikhan N.-F."/>
            <person name="Baker D."/>
            <person name="Gharbi K."/>
            <person name="Hall N."/>
            <person name="Watson M."/>
            <person name="Adriaenssens E.M."/>
            <person name="Foster-Nyarko E."/>
            <person name="Jarju S."/>
            <person name="Secka A."/>
            <person name="Antonio M."/>
            <person name="Oren A."/>
            <person name="Chaudhuri R."/>
            <person name="La Ragione R.M."/>
            <person name="Hildebrand F."/>
            <person name="Pallen M.J."/>
        </authorList>
    </citation>
    <scope>NUCLEOTIDE SEQUENCE [LARGE SCALE GENOMIC DNA]</scope>
    <source>
        <strain evidence="2 3">Sa4CVA2</strain>
    </source>
</reference>
<comment type="caution">
    <text evidence="2">The sequence shown here is derived from an EMBL/GenBank/DDBJ whole genome shotgun (WGS) entry which is preliminary data.</text>
</comment>
<keyword evidence="1" id="KW-0175">Coiled coil</keyword>
<proteinExistence type="predicted"/>
<accession>A0ABR8RLT4</accession>
<evidence type="ECO:0000313" key="3">
    <source>
        <dbReference type="Proteomes" id="UP000606724"/>
    </source>
</evidence>
<name>A0ABR8RLT4_9GAMM</name>
<dbReference type="RefSeq" id="WP_181717049.1">
    <property type="nucleotide sequence ID" value="NZ_JACSQR010000054.1"/>
</dbReference>